<protein>
    <submittedName>
        <fullName evidence="2">Uncharacterized protein</fullName>
    </submittedName>
</protein>
<dbReference type="AlphaFoldDB" id="A0A2B7WGX5"/>
<dbReference type="PROSITE" id="PS50082">
    <property type="entry name" value="WD_REPEATS_2"/>
    <property type="match status" value="1"/>
</dbReference>
<dbReference type="InterPro" id="IPR001680">
    <property type="entry name" value="WD40_rpt"/>
</dbReference>
<dbReference type="OrthoDB" id="4185354at2759"/>
<proteinExistence type="predicted"/>
<dbReference type="EMBL" id="PDNC01000203">
    <property type="protein sequence ID" value="PGG95862.1"/>
    <property type="molecule type" value="Genomic_DNA"/>
</dbReference>
<dbReference type="PANTHER" id="PTHR46082">
    <property type="entry name" value="ATP/GTP-BINDING PROTEIN-RELATED"/>
    <property type="match status" value="1"/>
</dbReference>
<reference evidence="2 3" key="1">
    <citation type="submission" date="2017-10" db="EMBL/GenBank/DDBJ databases">
        <title>Comparative genomics in systemic dimorphic fungi from Ajellomycetaceae.</title>
        <authorList>
            <person name="Munoz J.F."/>
            <person name="Mcewen J.G."/>
            <person name="Clay O.K."/>
            <person name="Cuomo C.A."/>
        </authorList>
    </citation>
    <scope>NUCLEOTIDE SEQUENCE [LARGE SCALE GENOMIC DNA]</scope>
    <source>
        <strain evidence="2 3">UAMH130</strain>
    </source>
</reference>
<dbReference type="Gene3D" id="3.40.50.1580">
    <property type="entry name" value="Nucleoside phosphorylase domain"/>
    <property type="match status" value="1"/>
</dbReference>
<accession>A0A2B7WGX5</accession>
<evidence type="ECO:0000313" key="2">
    <source>
        <dbReference type="EMBL" id="PGG95862.1"/>
    </source>
</evidence>
<dbReference type="PANTHER" id="PTHR46082:SF11">
    <property type="entry name" value="AAA+ ATPASE DOMAIN-CONTAINING PROTEIN-RELATED"/>
    <property type="match status" value="1"/>
</dbReference>
<dbReference type="Proteomes" id="UP000224080">
    <property type="component" value="Unassembled WGS sequence"/>
</dbReference>
<gene>
    <name evidence="2" type="ORF">GX51_08091</name>
</gene>
<comment type="caution">
    <text evidence="2">The sequence shown here is derived from an EMBL/GenBank/DDBJ whole genome shotgun (WGS) entry which is preliminary data.</text>
</comment>
<dbReference type="SUPFAM" id="SSF50978">
    <property type="entry name" value="WD40 repeat-like"/>
    <property type="match status" value="1"/>
</dbReference>
<dbReference type="InterPro" id="IPR036322">
    <property type="entry name" value="WD40_repeat_dom_sf"/>
</dbReference>
<dbReference type="STRING" id="2060905.A0A2B7WGX5"/>
<dbReference type="SUPFAM" id="SSF53167">
    <property type="entry name" value="Purine and uridine phosphorylases"/>
    <property type="match status" value="1"/>
</dbReference>
<dbReference type="Pfam" id="PF00400">
    <property type="entry name" value="WD40"/>
    <property type="match status" value="1"/>
</dbReference>
<feature type="repeat" description="WD" evidence="1">
    <location>
        <begin position="633"/>
        <end position="674"/>
    </location>
</feature>
<dbReference type="GO" id="GO:0009116">
    <property type="term" value="P:nucleoside metabolic process"/>
    <property type="evidence" value="ECO:0007669"/>
    <property type="project" value="InterPro"/>
</dbReference>
<dbReference type="GO" id="GO:0003824">
    <property type="term" value="F:catalytic activity"/>
    <property type="evidence" value="ECO:0007669"/>
    <property type="project" value="InterPro"/>
</dbReference>
<sequence length="736" mass="83455">MIPPKHEEYQIGWICALPIEAAAAQEMLDEKFGTLGEQDSADPNVYTLGRIGRHYIVIACLGGQYGTTSATTVAINMKRTFSKSLRFGLVVGIGQGIPSTETDIRLGDIVISYPTDTCGGVLQYDMGKIREGGKLIRTGSLNSPPRSLLAAVDQMRAAAFREDPLYPSYLQKAIQRNARTRRNFSRPHSKYDRLFRTQFEHPPGAASCDSCLAEWEIERDECVDEEQEPQTHFGIIASGNALIEHGETRERLRADTSALCFDMEAAGLMQDFPCLVIRGICDYADSHKNEQWQGYAALAAASYTKELLGYVPCALAGEVESLGKSTNYIGQRMDLHGWKIVDGAAFDSYENQHDECRPGTRIELLRDIEDWVASPRRKCILWLNDRNDVIVIDALNECEPRENKANIYYIRAILQLLPQVHTSISIRLRFFLTSRSETPVQLGLKDIAGDHHNLDLNEVPKLEIEHDISLFLECRLSRIWSYSSTGLENIILRHLFQCQLHYLSLLPPHAVFLMMVNGNLRRVSQNSFTMLADSFLKINRWLILRFFNSIHRHLMFSPRNSITRGNFNNELSKNRYQLLEVENVWSVELQTLKSNSNKVHSVTSLDDQVLAFGSGDMTINLSSSGISIQRQSLRAHSSRDRSGSFSPDGQLLAAECCGKIIKLWDLSTGNLQQTLEGHSKWVWSEINVGLSILEEKWLCFRHERILWLPTEYRPARMAFRGEGRLYIVIKLFVGLY</sequence>
<dbReference type="InterPro" id="IPR015943">
    <property type="entry name" value="WD40/YVTN_repeat-like_dom_sf"/>
</dbReference>
<dbReference type="Gene3D" id="2.130.10.10">
    <property type="entry name" value="YVTN repeat-like/Quinoprotein amine dehydrogenase"/>
    <property type="match status" value="1"/>
</dbReference>
<evidence type="ECO:0000313" key="3">
    <source>
        <dbReference type="Proteomes" id="UP000224080"/>
    </source>
</evidence>
<name>A0A2B7WGX5_9EURO</name>
<organism evidence="2 3">
    <name type="scientific">Blastomyces parvus</name>
    <dbReference type="NCBI Taxonomy" id="2060905"/>
    <lineage>
        <taxon>Eukaryota</taxon>
        <taxon>Fungi</taxon>
        <taxon>Dikarya</taxon>
        <taxon>Ascomycota</taxon>
        <taxon>Pezizomycotina</taxon>
        <taxon>Eurotiomycetes</taxon>
        <taxon>Eurotiomycetidae</taxon>
        <taxon>Onygenales</taxon>
        <taxon>Ajellomycetaceae</taxon>
        <taxon>Blastomyces</taxon>
    </lineage>
</organism>
<keyword evidence="1" id="KW-0853">WD repeat</keyword>
<dbReference type="InterPro" id="IPR035994">
    <property type="entry name" value="Nucleoside_phosphorylase_sf"/>
</dbReference>
<evidence type="ECO:0000256" key="1">
    <source>
        <dbReference type="PROSITE-ProRule" id="PRU00221"/>
    </source>
</evidence>
<dbReference type="InterPro" id="IPR053137">
    <property type="entry name" value="NLR-like"/>
</dbReference>
<keyword evidence="3" id="KW-1185">Reference proteome</keyword>